<evidence type="ECO:0008006" key="3">
    <source>
        <dbReference type="Google" id="ProtNLM"/>
    </source>
</evidence>
<proteinExistence type="predicted"/>
<comment type="caution">
    <text evidence="1">The sequence shown here is derived from an EMBL/GenBank/DDBJ whole genome shotgun (WGS) entry which is preliminary data.</text>
</comment>
<sequence length="73" mass="8270">MPEVTVYLPDGLDRAALERKLPLSALAQEAVERTVRASDLNEWVARMRARPRRCETTIDTAALLDEVREEFGT</sequence>
<protein>
    <recommendedName>
        <fullName evidence="3">Antitoxin</fullName>
    </recommendedName>
</protein>
<keyword evidence="2" id="KW-1185">Reference proteome</keyword>
<dbReference type="AlphaFoldDB" id="A0A543E0E7"/>
<name>A0A543E0E7_9PSEU</name>
<dbReference type="RefSeq" id="WP_142050025.1">
    <property type="nucleotide sequence ID" value="NZ_VFPA01000001.1"/>
</dbReference>
<gene>
    <name evidence="1" type="ORF">FB558_1738</name>
</gene>
<organism evidence="1 2">
    <name type="scientific">Pseudonocardia kunmingensis</name>
    <dbReference type="NCBI Taxonomy" id="630975"/>
    <lineage>
        <taxon>Bacteria</taxon>
        <taxon>Bacillati</taxon>
        <taxon>Actinomycetota</taxon>
        <taxon>Actinomycetes</taxon>
        <taxon>Pseudonocardiales</taxon>
        <taxon>Pseudonocardiaceae</taxon>
        <taxon>Pseudonocardia</taxon>
    </lineage>
</organism>
<evidence type="ECO:0000313" key="1">
    <source>
        <dbReference type="EMBL" id="TQM14959.1"/>
    </source>
</evidence>
<reference evidence="1 2" key="1">
    <citation type="submission" date="2019-06" db="EMBL/GenBank/DDBJ databases">
        <title>Sequencing the genomes of 1000 actinobacteria strains.</title>
        <authorList>
            <person name="Klenk H.-P."/>
        </authorList>
    </citation>
    <scope>NUCLEOTIDE SEQUENCE [LARGE SCALE GENOMIC DNA]</scope>
    <source>
        <strain evidence="1 2">DSM 45301</strain>
    </source>
</reference>
<evidence type="ECO:0000313" key="2">
    <source>
        <dbReference type="Proteomes" id="UP000315677"/>
    </source>
</evidence>
<accession>A0A543E0E7</accession>
<dbReference type="OrthoDB" id="3290891at2"/>
<dbReference type="Proteomes" id="UP000315677">
    <property type="component" value="Unassembled WGS sequence"/>
</dbReference>
<dbReference type="EMBL" id="VFPA01000001">
    <property type="protein sequence ID" value="TQM14959.1"/>
    <property type="molecule type" value="Genomic_DNA"/>
</dbReference>